<dbReference type="NCBIfam" id="TIGR00254">
    <property type="entry name" value="GGDEF"/>
    <property type="match status" value="1"/>
</dbReference>
<dbReference type="InterPro" id="IPR029016">
    <property type="entry name" value="GAF-like_dom_sf"/>
</dbReference>
<gene>
    <name evidence="2" type="ORF">AS888_18260</name>
</gene>
<dbReference type="InterPro" id="IPR052163">
    <property type="entry name" value="DGC-Regulatory_Protein"/>
</dbReference>
<evidence type="ECO:0000259" key="1">
    <source>
        <dbReference type="PROSITE" id="PS50887"/>
    </source>
</evidence>
<dbReference type="SMART" id="SM00267">
    <property type="entry name" value="GGDEF"/>
    <property type="match status" value="1"/>
</dbReference>
<dbReference type="Proteomes" id="UP000064189">
    <property type="component" value="Unassembled WGS sequence"/>
</dbReference>
<evidence type="ECO:0000313" key="3">
    <source>
        <dbReference type="Proteomes" id="UP000064189"/>
    </source>
</evidence>
<reference evidence="2 3" key="1">
    <citation type="submission" date="2015-11" db="EMBL/GenBank/DDBJ databases">
        <title>Genome Sequence of Bacillus simplex strain VanAntwerpen2.</title>
        <authorList>
            <person name="Couger M.B."/>
        </authorList>
    </citation>
    <scope>NUCLEOTIDE SEQUENCE [LARGE SCALE GENOMIC DNA]</scope>
    <source>
        <strain evidence="2 3">VanAntwerpen02</strain>
    </source>
</reference>
<dbReference type="Pfam" id="PF01590">
    <property type="entry name" value="GAF"/>
    <property type="match status" value="1"/>
</dbReference>
<dbReference type="PROSITE" id="PS50887">
    <property type="entry name" value="GGDEF"/>
    <property type="match status" value="1"/>
</dbReference>
<proteinExistence type="predicted"/>
<dbReference type="SUPFAM" id="SSF55073">
    <property type="entry name" value="Nucleotide cyclase"/>
    <property type="match status" value="1"/>
</dbReference>
<dbReference type="PANTHER" id="PTHR46663:SF2">
    <property type="entry name" value="GGDEF DOMAIN-CONTAINING PROTEIN"/>
    <property type="match status" value="1"/>
</dbReference>
<organism evidence="2 3">
    <name type="scientific">Peribacillus simplex</name>
    <dbReference type="NCBI Taxonomy" id="1478"/>
    <lineage>
        <taxon>Bacteria</taxon>
        <taxon>Bacillati</taxon>
        <taxon>Bacillota</taxon>
        <taxon>Bacilli</taxon>
        <taxon>Bacillales</taxon>
        <taxon>Bacillaceae</taxon>
        <taxon>Peribacillus</taxon>
    </lineage>
</organism>
<dbReference type="RefSeq" id="WP_061141937.1">
    <property type="nucleotide sequence ID" value="NZ_LNNH01000016.1"/>
</dbReference>
<dbReference type="SUPFAM" id="SSF55781">
    <property type="entry name" value="GAF domain-like"/>
    <property type="match status" value="1"/>
</dbReference>
<dbReference type="InterPro" id="IPR000160">
    <property type="entry name" value="GGDEF_dom"/>
</dbReference>
<dbReference type="PANTHER" id="PTHR46663">
    <property type="entry name" value="DIGUANYLATE CYCLASE DGCT-RELATED"/>
    <property type="match status" value="1"/>
</dbReference>
<dbReference type="InterPro" id="IPR029787">
    <property type="entry name" value="Nucleotide_cyclase"/>
</dbReference>
<protein>
    <recommendedName>
        <fullName evidence="1">GGDEF domain-containing protein</fullName>
    </recommendedName>
</protein>
<evidence type="ECO:0000313" key="2">
    <source>
        <dbReference type="EMBL" id="KWW20506.1"/>
    </source>
</evidence>
<name>A0A120GPZ1_9BACI</name>
<dbReference type="EMBL" id="LNNH01000016">
    <property type="protein sequence ID" value="KWW20506.1"/>
    <property type="molecule type" value="Genomic_DNA"/>
</dbReference>
<dbReference type="Gene3D" id="3.30.70.270">
    <property type="match status" value="1"/>
</dbReference>
<feature type="domain" description="GGDEF" evidence="1">
    <location>
        <begin position="181"/>
        <end position="320"/>
    </location>
</feature>
<dbReference type="CDD" id="cd01949">
    <property type="entry name" value="GGDEF"/>
    <property type="match status" value="1"/>
</dbReference>
<comment type="caution">
    <text evidence="2">The sequence shown here is derived from an EMBL/GenBank/DDBJ whole genome shotgun (WGS) entry which is preliminary data.</text>
</comment>
<dbReference type="AlphaFoldDB" id="A0A120GPZ1"/>
<dbReference type="Gene3D" id="3.30.450.40">
    <property type="match status" value="1"/>
</dbReference>
<dbReference type="InterPro" id="IPR043128">
    <property type="entry name" value="Rev_trsase/Diguanyl_cyclase"/>
</dbReference>
<accession>A0A120GPZ1</accession>
<keyword evidence="3" id="KW-1185">Reference proteome</keyword>
<dbReference type="InterPro" id="IPR003018">
    <property type="entry name" value="GAF"/>
</dbReference>
<sequence length="320" mass="36487">MIQQDINYYKNFDCIAEELLALLSKTIKVNTFYLSILHPTESFAIKSFNRQARLICDGDVLPYNMVFCKLAAENGSEPLVIPNLAEHALTRDHPLTKYIGNGCFMGAPLLYDGKVLGTLCAFDIEPYDFKEYDSILIKSLASLACQTLILEDGIIRDELSGLYNRNFLYHYFDYNKDKRNAEMAILYIDLNHFKIFNDSFGHDVGDLVIKLTAECLQQNVQEDSHICRIGGDEFIVLLHPSQGEDLINRTHSSAEFLSNRLSTMPILINGNDYFITASIGMSFYPHDGMNMETLLKKADRSMYKEKKSRQKADDHFQPGK</sequence>
<dbReference type="Pfam" id="PF00990">
    <property type="entry name" value="GGDEF"/>
    <property type="match status" value="1"/>
</dbReference>